<feature type="domain" description="Acyltransferase 3" evidence="2">
    <location>
        <begin position="5"/>
        <end position="342"/>
    </location>
</feature>
<dbReference type="RefSeq" id="WP_252760640.1">
    <property type="nucleotide sequence ID" value="NZ_JAMXLY010000014.1"/>
</dbReference>
<feature type="transmembrane region" description="Helical" evidence="1">
    <location>
        <begin position="324"/>
        <end position="343"/>
    </location>
</feature>
<feature type="transmembrane region" description="Helical" evidence="1">
    <location>
        <begin position="238"/>
        <end position="256"/>
    </location>
</feature>
<dbReference type="Proteomes" id="UP001204015">
    <property type="component" value="Unassembled WGS sequence"/>
</dbReference>
<evidence type="ECO:0000256" key="1">
    <source>
        <dbReference type="SAM" id="Phobius"/>
    </source>
</evidence>
<dbReference type="EMBL" id="JAMXLY010000014">
    <property type="protein sequence ID" value="MCO6025258.1"/>
    <property type="molecule type" value="Genomic_DNA"/>
</dbReference>
<feature type="transmembrane region" description="Helical" evidence="1">
    <location>
        <begin position="181"/>
        <end position="197"/>
    </location>
</feature>
<reference evidence="3 4" key="1">
    <citation type="submission" date="2022-06" db="EMBL/GenBank/DDBJ databases">
        <title>A taxonomic note on the genus Prevotella: Description of four novel genera and emended description of the genera Hallella and Xylanibacter.</title>
        <authorList>
            <person name="Hitch T.C.A."/>
        </authorList>
    </citation>
    <scope>NUCLEOTIDE SEQUENCE [LARGE SCALE GENOMIC DNA]</scope>
    <source>
        <strain evidence="3 4">DSM 100619</strain>
    </source>
</reference>
<feature type="transmembrane region" description="Helical" evidence="1">
    <location>
        <begin position="99"/>
        <end position="120"/>
    </location>
</feature>
<feature type="transmembrane region" description="Helical" evidence="1">
    <location>
        <begin position="262"/>
        <end position="280"/>
    </location>
</feature>
<organism evidence="3 4">
    <name type="scientific">Segatella cerevisiae</name>
    <dbReference type="NCBI Taxonomy" id="2053716"/>
    <lineage>
        <taxon>Bacteria</taxon>
        <taxon>Pseudomonadati</taxon>
        <taxon>Bacteroidota</taxon>
        <taxon>Bacteroidia</taxon>
        <taxon>Bacteroidales</taxon>
        <taxon>Prevotellaceae</taxon>
        <taxon>Segatella</taxon>
    </lineage>
</organism>
<accession>A0ABT1BXZ2</accession>
<keyword evidence="3" id="KW-0012">Acyltransferase</keyword>
<evidence type="ECO:0000259" key="2">
    <source>
        <dbReference type="Pfam" id="PF01757"/>
    </source>
</evidence>
<feature type="transmembrane region" description="Helical" evidence="1">
    <location>
        <begin position="156"/>
        <end position="174"/>
    </location>
</feature>
<keyword evidence="4" id="KW-1185">Reference proteome</keyword>
<comment type="caution">
    <text evidence="3">The sequence shown here is derived from an EMBL/GenBank/DDBJ whole genome shotgun (WGS) entry which is preliminary data.</text>
</comment>
<evidence type="ECO:0000313" key="4">
    <source>
        <dbReference type="Proteomes" id="UP001204015"/>
    </source>
</evidence>
<keyword evidence="1" id="KW-0472">Membrane</keyword>
<keyword evidence="1" id="KW-0812">Transmembrane</keyword>
<feature type="transmembrane region" description="Helical" evidence="1">
    <location>
        <begin position="209"/>
        <end position="226"/>
    </location>
</feature>
<dbReference type="GO" id="GO:0016746">
    <property type="term" value="F:acyltransferase activity"/>
    <property type="evidence" value="ECO:0007669"/>
    <property type="project" value="UniProtKB-KW"/>
</dbReference>
<feature type="transmembrane region" description="Helical" evidence="1">
    <location>
        <begin position="57"/>
        <end position="78"/>
    </location>
</feature>
<keyword evidence="1" id="KW-1133">Transmembrane helix</keyword>
<gene>
    <name evidence="3" type="ORF">NG821_05295</name>
</gene>
<feature type="transmembrane region" description="Helical" evidence="1">
    <location>
        <begin position="292"/>
        <end position="312"/>
    </location>
</feature>
<keyword evidence="3" id="KW-0808">Transferase</keyword>
<name>A0ABT1BXZ2_9BACT</name>
<dbReference type="InterPro" id="IPR002656">
    <property type="entry name" value="Acyl_transf_3_dom"/>
</dbReference>
<dbReference type="Pfam" id="PF01757">
    <property type="entry name" value="Acyl_transf_3"/>
    <property type="match status" value="1"/>
</dbReference>
<proteinExistence type="predicted"/>
<sequence>MECHALRGLAILGIFLHNYCHWLPGIVRENEYQFFQGNVDAFNHALLSPDEKLPMHFLSFFGHYGVPVFLFLSAYGLVMKYERKTPNRPSPHIPRVSFIRYHFLKLFRMMIAGFAAFIIVDQITPAPFHYQVVDIIGQLGLFNNLFPHPDKVIWPGPYWFFGMLFQLYVLYRLLIYKRSNSWTAILMVICILGQFLFDPERGALNWYRYNFMGSMLPFCGGILFARNQEAIMNWRKRIGPCQFDWSALILSFVFIYVFSLNFFTWAFVPVFICTFCIALVKTLRYCHLNSINRILVGLGQISAALFVCHPITRKIFIPISRDGALYTGLLLYIIASICLAWIWRQMMKKVPKPVM</sequence>
<protein>
    <submittedName>
        <fullName evidence="3">Acyltransferase</fullName>
    </submittedName>
</protein>
<evidence type="ECO:0000313" key="3">
    <source>
        <dbReference type="EMBL" id="MCO6025258.1"/>
    </source>
</evidence>